<dbReference type="SUPFAM" id="SSF52151">
    <property type="entry name" value="FabD/lysophospholipase-like"/>
    <property type="match status" value="1"/>
</dbReference>
<feature type="domain" description="Protein kinase" evidence="2">
    <location>
        <begin position="1012"/>
        <end position="1288"/>
    </location>
</feature>
<evidence type="ECO:0000256" key="1">
    <source>
        <dbReference type="SAM" id="MobiDB-lite"/>
    </source>
</evidence>
<name>A0A6A6WXR0_9PLEO</name>
<dbReference type="PANTHER" id="PTHR33112">
    <property type="entry name" value="DOMAIN PROTEIN, PUTATIVE-RELATED"/>
    <property type="match status" value="1"/>
</dbReference>
<dbReference type="PROSITE" id="PS50011">
    <property type="entry name" value="PROTEIN_KINASE_DOM"/>
    <property type="match status" value="1"/>
</dbReference>
<feature type="compositionally biased region" description="Polar residues" evidence="1">
    <location>
        <begin position="849"/>
        <end position="875"/>
    </location>
</feature>
<feature type="region of interest" description="Disordered" evidence="1">
    <location>
        <begin position="271"/>
        <end position="300"/>
    </location>
</feature>
<dbReference type="CDD" id="cd00180">
    <property type="entry name" value="PKc"/>
    <property type="match status" value="1"/>
</dbReference>
<dbReference type="SMART" id="SM00220">
    <property type="entry name" value="S_TKc"/>
    <property type="match status" value="1"/>
</dbReference>
<proteinExistence type="predicted"/>
<dbReference type="GO" id="GO:0004672">
    <property type="term" value="F:protein kinase activity"/>
    <property type="evidence" value="ECO:0007669"/>
    <property type="project" value="InterPro"/>
</dbReference>
<dbReference type="InterPro" id="IPR000719">
    <property type="entry name" value="Prot_kinase_dom"/>
</dbReference>
<dbReference type="PROSITE" id="PS00108">
    <property type="entry name" value="PROTEIN_KINASE_ST"/>
    <property type="match status" value="1"/>
</dbReference>
<feature type="region of interest" description="Disordered" evidence="1">
    <location>
        <begin position="849"/>
        <end position="880"/>
    </location>
</feature>
<feature type="compositionally biased region" description="Polar residues" evidence="1">
    <location>
        <begin position="483"/>
        <end position="511"/>
    </location>
</feature>
<dbReference type="PANTHER" id="PTHR33112:SF10">
    <property type="entry name" value="TOL"/>
    <property type="match status" value="1"/>
</dbReference>
<evidence type="ECO:0000313" key="4">
    <source>
        <dbReference type="Proteomes" id="UP000799757"/>
    </source>
</evidence>
<dbReference type="InterPro" id="IPR010730">
    <property type="entry name" value="HET"/>
</dbReference>
<dbReference type="InterPro" id="IPR011009">
    <property type="entry name" value="Kinase-like_dom_sf"/>
</dbReference>
<dbReference type="InterPro" id="IPR016035">
    <property type="entry name" value="Acyl_Trfase/lysoPLipase"/>
</dbReference>
<feature type="compositionally biased region" description="Acidic residues" evidence="1">
    <location>
        <begin position="422"/>
        <end position="444"/>
    </location>
</feature>
<feature type="compositionally biased region" description="Polar residues" evidence="1">
    <location>
        <begin position="573"/>
        <end position="600"/>
    </location>
</feature>
<dbReference type="InterPro" id="IPR008271">
    <property type="entry name" value="Ser/Thr_kinase_AS"/>
</dbReference>
<feature type="region of interest" description="Disordered" evidence="1">
    <location>
        <begin position="816"/>
        <end position="835"/>
    </location>
</feature>
<gene>
    <name evidence="3" type="ORF">K505DRAFT_328768</name>
</gene>
<evidence type="ECO:0000259" key="2">
    <source>
        <dbReference type="PROSITE" id="PS50011"/>
    </source>
</evidence>
<dbReference type="Gene3D" id="1.10.510.10">
    <property type="entry name" value="Transferase(Phosphotransferase) domain 1"/>
    <property type="match status" value="1"/>
</dbReference>
<feature type="region of interest" description="Disordered" evidence="1">
    <location>
        <begin position="422"/>
        <end position="607"/>
    </location>
</feature>
<feature type="compositionally biased region" description="Low complexity" evidence="1">
    <location>
        <begin position="545"/>
        <end position="564"/>
    </location>
</feature>
<accession>A0A6A6WXR0</accession>
<dbReference type="GO" id="GO:0005524">
    <property type="term" value="F:ATP binding"/>
    <property type="evidence" value="ECO:0007669"/>
    <property type="project" value="InterPro"/>
</dbReference>
<feature type="compositionally biased region" description="Low complexity" evidence="1">
    <location>
        <begin position="1613"/>
        <end position="1639"/>
    </location>
</feature>
<dbReference type="SUPFAM" id="SSF56112">
    <property type="entry name" value="Protein kinase-like (PK-like)"/>
    <property type="match status" value="1"/>
</dbReference>
<dbReference type="OrthoDB" id="4062651at2759"/>
<dbReference type="Pfam" id="PF06985">
    <property type="entry name" value="HET"/>
    <property type="match status" value="1"/>
</dbReference>
<organism evidence="3 4">
    <name type="scientific">Melanomma pulvis-pyrius CBS 109.77</name>
    <dbReference type="NCBI Taxonomy" id="1314802"/>
    <lineage>
        <taxon>Eukaryota</taxon>
        <taxon>Fungi</taxon>
        <taxon>Dikarya</taxon>
        <taxon>Ascomycota</taxon>
        <taxon>Pezizomycotina</taxon>
        <taxon>Dothideomycetes</taxon>
        <taxon>Pleosporomycetidae</taxon>
        <taxon>Pleosporales</taxon>
        <taxon>Melanommataceae</taxon>
        <taxon>Melanomma</taxon>
    </lineage>
</organism>
<feature type="region of interest" description="Disordered" evidence="1">
    <location>
        <begin position="967"/>
        <end position="993"/>
    </location>
</feature>
<dbReference type="EMBL" id="MU002196">
    <property type="protein sequence ID" value="KAF2788673.1"/>
    <property type="molecule type" value="Genomic_DNA"/>
</dbReference>
<evidence type="ECO:0000313" key="3">
    <source>
        <dbReference type="EMBL" id="KAF2788673.1"/>
    </source>
</evidence>
<feature type="region of interest" description="Disordered" evidence="1">
    <location>
        <begin position="1613"/>
        <end position="1647"/>
    </location>
</feature>
<dbReference type="Gene3D" id="3.40.1090.10">
    <property type="entry name" value="Cytosolic phospholipase A2 catalytic domain"/>
    <property type="match status" value="1"/>
</dbReference>
<dbReference type="Proteomes" id="UP000799757">
    <property type="component" value="Unassembled WGS sequence"/>
</dbReference>
<protein>
    <recommendedName>
        <fullName evidence="2">Protein kinase domain-containing protein</fullName>
    </recommendedName>
</protein>
<dbReference type="Pfam" id="PF00069">
    <property type="entry name" value="Pkinase"/>
    <property type="match status" value="1"/>
</dbReference>
<keyword evidence="4" id="KW-1185">Reference proteome</keyword>
<reference evidence="3" key="1">
    <citation type="journal article" date="2020" name="Stud. Mycol.">
        <title>101 Dothideomycetes genomes: a test case for predicting lifestyles and emergence of pathogens.</title>
        <authorList>
            <person name="Haridas S."/>
            <person name="Albert R."/>
            <person name="Binder M."/>
            <person name="Bloem J."/>
            <person name="Labutti K."/>
            <person name="Salamov A."/>
            <person name="Andreopoulos B."/>
            <person name="Baker S."/>
            <person name="Barry K."/>
            <person name="Bills G."/>
            <person name="Bluhm B."/>
            <person name="Cannon C."/>
            <person name="Castanera R."/>
            <person name="Culley D."/>
            <person name="Daum C."/>
            <person name="Ezra D."/>
            <person name="Gonzalez J."/>
            <person name="Henrissat B."/>
            <person name="Kuo A."/>
            <person name="Liang C."/>
            <person name="Lipzen A."/>
            <person name="Lutzoni F."/>
            <person name="Magnuson J."/>
            <person name="Mondo S."/>
            <person name="Nolan M."/>
            <person name="Ohm R."/>
            <person name="Pangilinan J."/>
            <person name="Park H.-J."/>
            <person name="Ramirez L."/>
            <person name="Alfaro M."/>
            <person name="Sun H."/>
            <person name="Tritt A."/>
            <person name="Yoshinaga Y."/>
            <person name="Zwiers L.-H."/>
            <person name="Turgeon B."/>
            <person name="Goodwin S."/>
            <person name="Spatafora J."/>
            <person name="Crous P."/>
            <person name="Grigoriev I."/>
        </authorList>
    </citation>
    <scope>NUCLEOTIDE SEQUENCE</scope>
    <source>
        <strain evidence="3">CBS 109.77</strain>
    </source>
</reference>
<feature type="compositionally biased region" description="Basic and acidic residues" evidence="1">
    <location>
        <begin position="452"/>
        <end position="468"/>
    </location>
</feature>
<sequence length="1784" mass="196336">MEHTQGAGFDFNSIMDFGNITEFQVADESFLKPVEGNTSAAGFNFFAGDEGIDTTGSHFDLGSQQSFQSVFPETGFAMQQNLSMDNTMAGASAWNSLSPITRMDDFSNTNTTSFDSIYQSQQLRNIHHKRSLPLDVQDFPQSKRHESSEYANASFSPFMTPASVTGSSWTMDTQPTPSSVSDIGLSDEAADVCATWFSKYAVLPSDRHIESLGQLTGESHNAIRHWFGQMLKQGMAGHDSAYKSQTSLSQQDQILGDVSFQTVATDISCTHDTTSSPAAPAPRGGRKGCTPTSRPELLSRDPNKIYQCTRKCGKRYGRKCDWKRNEEEGYPSKSWTCILCKNQGMEKVKPCFRKYHFSQHFRNIHPGLNSADYEAESVVHSDTSFPRKCGFCPHRFTSRQNRIDHIADHFKQGWSMDAWNDEDEESADSDNLDDDDDDKPDSDGFEGPSDDQSGKDSQDQPGPKRDGNGRNGRGGQHPPSGFGQFQLSQLKDSGPSDQWSAVDLQSDSWNKQAYADDDLQDGIESGLQRPLQEQRSQQEERPLQGERSQQEQPSQQKQLPMQEQHSMHEQFSIPEQQPSQPECSIQEQCSSRSYPRQNTAEGYHTNPVARNAVTGALTNTTTQKQMPIVKLEDLAELLTTPSLLQERGTLVSPEYDSPPNPKLAGAISRVSNAGVAVAQQYGGPVSNPPSLVLPGTDGLCPAEIPQPDEKLDIESSAESSSKIPRDRLRLLTLEGGGIRDSTLIILLEHLMGELKNEGDVPGGRARLRDFFDTIGGTSTGGLIARMLGRVGVEPSAIFDFVEDMSRASKEQLIFATSSPSDSALRPPRPPLPLPSELNTYADLSDRTTTVQDGTDSGMNHTFGTDSGMDPTSKSKNSFRDREAQLSIHSEVRSEKFPNAYGHIVSISQDVSVAQDVSDSQDVSISHDISISQDVSTNYRDPGADSLGAKEDAESNMIVISSLIDNTISSSSRPSRRHRPSLQELKEQPSSLSSKVSEMNVSAVNFLQKSQSFLSVKLLGTGGFSTVDEVVHRETNLRVSRKTLKNREHSAMEELKKEVNVLQKLRHPHIIRFLGAYSKGNKMSILLSPVAETTLAVWLERSLVEQSPGLTETVVKMFGCLVSSIRYLHEQRPVVKHMDIKPQNILVMHGNQEFPHIVLSDFGVSSSDDNTLPGRRTKPLTRQYCAPEVPSGTAREQAADIWSLGCVFVEMAGMAFSQNNSRWLEFRREFSGSEGKYYWQNIPRLHEWLSGFIDQASTSMEATVLSAITSMLNGEPTERPEAAALTLVFTPAPCCLGWANEKASFPGPTEELETVEMLVRQDGVDCCAQLHPYRNDNHKQETEPFTRALNWLDECSHHHEVCQRQASHASFLPTRLVDLHLHGTNSSPESVIRIVNSTDIEPKGVPTKYAVISHVWGHLDLTLSSDRLPQMQNAVASDMLPTTIKDAMTVAKNIGYRYIWADSLCILQDSQLDKRRECASMASVYRNAGLTIVAHETTTTGLGDMLPQAMPPKDRGDVVTSMTWTGKAEDTSTQGAPLSSRNNPAPLHTTTHIKPEVFDFAADTRSWNLQERLLSRRLLHLAGEQMYWECNALKASETFPRGLPPLLWEKVHTKSTPTPISTSLSTTTTAPAPMPTSKPKLQSTSRTRPFGPRLLRNCQYIRKQGDGLGDPMAAQMALQIGSDDKEKPFNLSIKKESGLQSGENGMFNQSGGVTPVLGSFGSGLRFEFDFGFEVPAADAAGAGARLGSAVESEEGESVGVGVGVGVVGCAGVKVDEDREDVKMKM</sequence>